<dbReference type="STRING" id="1817756.A2140_07760"/>
<evidence type="ECO:0000256" key="6">
    <source>
        <dbReference type="SAM" id="MobiDB-lite"/>
    </source>
</evidence>
<dbReference type="EMBL" id="MFSQ01000132">
    <property type="protein sequence ID" value="OGI38001.1"/>
    <property type="molecule type" value="Genomic_DNA"/>
</dbReference>
<keyword evidence="4" id="KW-0690">Ribosome biogenesis</keyword>
<accession>A0A1F6SYH7</accession>
<dbReference type="PANTHER" id="PTHR38099">
    <property type="entry name" value="LARGE RIBOSOMAL RNA SUBUNIT ACCUMULATION PROTEIN YCED"/>
    <property type="match status" value="1"/>
</dbReference>
<dbReference type="Pfam" id="PF02620">
    <property type="entry name" value="YceD"/>
    <property type="match status" value="1"/>
</dbReference>
<dbReference type="PANTHER" id="PTHR38099:SF1">
    <property type="entry name" value="LARGE RIBOSOMAL RNA SUBUNIT ACCUMULATION PROTEIN YCED"/>
    <property type="match status" value="1"/>
</dbReference>
<gene>
    <name evidence="7" type="ORF">A2140_07760</name>
</gene>
<reference evidence="7 8" key="1">
    <citation type="journal article" date="2016" name="Nat. Commun.">
        <title>Thousands of microbial genomes shed light on interconnected biogeochemical processes in an aquifer system.</title>
        <authorList>
            <person name="Anantharaman K."/>
            <person name="Brown C.T."/>
            <person name="Hug L.A."/>
            <person name="Sharon I."/>
            <person name="Castelle C.J."/>
            <person name="Probst A.J."/>
            <person name="Thomas B.C."/>
            <person name="Singh A."/>
            <person name="Wilkins M.J."/>
            <person name="Karaoz U."/>
            <person name="Brodie E.L."/>
            <person name="Williams K.H."/>
            <person name="Hubbard S.S."/>
            <person name="Banfield J.F."/>
        </authorList>
    </citation>
    <scope>NUCLEOTIDE SEQUENCE [LARGE SCALE GENOMIC DNA]</scope>
</reference>
<evidence type="ECO:0000313" key="7">
    <source>
        <dbReference type="EMBL" id="OGI38001.1"/>
    </source>
</evidence>
<organism evidence="7 8">
    <name type="scientific">Candidatus Muproteobacteria bacterium RBG_16_62_13</name>
    <dbReference type="NCBI Taxonomy" id="1817756"/>
    <lineage>
        <taxon>Bacteria</taxon>
        <taxon>Pseudomonadati</taxon>
        <taxon>Pseudomonadota</taxon>
        <taxon>Candidatus Muproteobacteria</taxon>
    </lineage>
</organism>
<dbReference type="GO" id="GO:0005829">
    <property type="term" value="C:cytosol"/>
    <property type="evidence" value="ECO:0007669"/>
    <property type="project" value="TreeGrafter"/>
</dbReference>
<dbReference type="AlphaFoldDB" id="A0A1F6SYH7"/>
<dbReference type="Proteomes" id="UP000178379">
    <property type="component" value="Unassembled WGS sequence"/>
</dbReference>
<evidence type="ECO:0000256" key="3">
    <source>
        <dbReference type="ARBA" id="ARBA00015716"/>
    </source>
</evidence>
<proteinExistence type="inferred from homology"/>
<feature type="region of interest" description="Disordered" evidence="6">
    <location>
        <begin position="135"/>
        <end position="172"/>
    </location>
</feature>
<evidence type="ECO:0000256" key="5">
    <source>
        <dbReference type="ARBA" id="ARBA00031841"/>
    </source>
</evidence>
<protein>
    <recommendedName>
        <fullName evidence="3">Large ribosomal RNA subunit accumulation protein YceD</fullName>
    </recommendedName>
    <alternativeName>
        <fullName evidence="5">23S rRNA accumulation protein YceD</fullName>
    </alternativeName>
</protein>
<sequence length="172" mass="18921">MTGLPAAIDPLKLAERGNRLTGTLPLRGMPRLTEFCLDDRGEVEVDLEFGRRERDNRPGMTGRLSVQLRLTCPRCLEPVEWRLEANPDVVLLKPEEDDLDEQDDADSMVIGQTVELNQLVEDELLLALPMYTAHPEGQCPAGPAGGPADQGKRNNPFAVLEALKGGPGKQKR</sequence>
<comment type="function">
    <text evidence="1">Plays a role in synthesis, processing and/or stability of 23S rRNA.</text>
</comment>
<evidence type="ECO:0000256" key="1">
    <source>
        <dbReference type="ARBA" id="ARBA00002868"/>
    </source>
</evidence>
<evidence type="ECO:0000313" key="8">
    <source>
        <dbReference type="Proteomes" id="UP000178379"/>
    </source>
</evidence>
<evidence type="ECO:0000256" key="4">
    <source>
        <dbReference type="ARBA" id="ARBA00022517"/>
    </source>
</evidence>
<comment type="similarity">
    <text evidence="2">Belongs to the DUF177 domain family.</text>
</comment>
<dbReference type="GO" id="GO:0042254">
    <property type="term" value="P:ribosome biogenesis"/>
    <property type="evidence" value="ECO:0007669"/>
    <property type="project" value="UniProtKB-KW"/>
</dbReference>
<dbReference type="InterPro" id="IPR039255">
    <property type="entry name" value="YceD_bac"/>
</dbReference>
<evidence type="ECO:0000256" key="2">
    <source>
        <dbReference type="ARBA" id="ARBA00010740"/>
    </source>
</evidence>
<comment type="caution">
    <text evidence="7">The sequence shown here is derived from an EMBL/GenBank/DDBJ whole genome shotgun (WGS) entry which is preliminary data.</text>
</comment>
<name>A0A1F6SYH7_9PROT</name>
<dbReference type="InterPro" id="IPR003772">
    <property type="entry name" value="YceD"/>
</dbReference>